<accession>A0A9P0F603</accession>
<dbReference type="AlphaFoldDB" id="A0A9P0F603"/>
<dbReference type="EMBL" id="OU963865">
    <property type="protein sequence ID" value="CAH0389415.1"/>
    <property type="molecule type" value="Genomic_DNA"/>
</dbReference>
<feature type="coiled-coil region" evidence="1">
    <location>
        <begin position="62"/>
        <end position="106"/>
    </location>
</feature>
<reference evidence="2" key="1">
    <citation type="submission" date="2021-12" db="EMBL/GenBank/DDBJ databases">
        <authorList>
            <person name="King R."/>
        </authorList>
    </citation>
    <scope>NUCLEOTIDE SEQUENCE</scope>
</reference>
<dbReference type="Pfam" id="PF15136">
    <property type="entry name" value="UPF0449"/>
    <property type="match status" value="1"/>
</dbReference>
<proteinExistence type="predicted"/>
<evidence type="ECO:0000313" key="3">
    <source>
        <dbReference type="Proteomes" id="UP001152759"/>
    </source>
</evidence>
<dbReference type="Proteomes" id="UP001152759">
    <property type="component" value="Chromosome 4"/>
</dbReference>
<dbReference type="InterPro" id="IPR028227">
    <property type="entry name" value="UPF0449"/>
</dbReference>
<keyword evidence="1" id="KW-0175">Coiled coil</keyword>
<evidence type="ECO:0000313" key="2">
    <source>
        <dbReference type="EMBL" id="CAH0389415.1"/>
    </source>
</evidence>
<name>A0A9P0F603_BEMTA</name>
<evidence type="ECO:0000256" key="1">
    <source>
        <dbReference type="SAM" id="Coils"/>
    </source>
</evidence>
<gene>
    <name evidence="2" type="ORF">BEMITA_LOCUS8245</name>
</gene>
<organism evidence="2 3">
    <name type="scientific">Bemisia tabaci</name>
    <name type="common">Sweetpotato whitefly</name>
    <name type="synonym">Aleurodes tabaci</name>
    <dbReference type="NCBI Taxonomy" id="7038"/>
    <lineage>
        <taxon>Eukaryota</taxon>
        <taxon>Metazoa</taxon>
        <taxon>Ecdysozoa</taxon>
        <taxon>Arthropoda</taxon>
        <taxon>Hexapoda</taxon>
        <taxon>Insecta</taxon>
        <taxon>Pterygota</taxon>
        <taxon>Neoptera</taxon>
        <taxon>Paraneoptera</taxon>
        <taxon>Hemiptera</taxon>
        <taxon>Sternorrhyncha</taxon>
        <taxon>Aleyrodoidea</taxon>
        <taxon>Aleyrodidae</taxon>
        <taxon>Aleyrodinae</taxon>
        <taxon>Bemisia</taxon>
    </lineage>
</organism>
<keyword evidence="3" id="KW-1185">Reference proteome</keyword>
<protein>
    <submittedName>
        <fullName evidence="2">Uncharacterized protein</fullName>
    </submittedName>
</protein>
<sequence length="109" mass="12096">MLEKKPSEQQFVSSTLNHILEDLQEAEAQGFNLPSPAEVLGGEKEADTDAENVIATKHYETIKKLIEDSSNLEEVLQQLKKANSTLQNQYKELKDMTNAVKEASAAALH</sequence>
<dbReference type="KEGG" id="btab:109034111"/>